<dbReference type="EMBL" id="LAZR01000057">
    <property type="protein sequence ID" value="KKN97489.1"/>
    <property type="molecule type" value="Genomic_DNA"/>
</dbReference>
<gene>
    <name evidence="1" type="ORF">LCGC14_0156080</name>
</gene>
<protein>
    <submittedName>
        <fullName evidence="1">Uncharacterized protein</fullName>
    </submittedName>
</protein>
<organism evidence="1">
    <name type="scientific">marine sediment metagenome</name>
    <dbReference type="NCBI Taxonomy" id="412755"/>
    <lineage>
        <taxon>unclassified sequences</taxon>
        <taxon>metagenomes</taxon>
        <taxon>ecological metagenomes</taxon>
    </lineage>
</organism>
<comment type="caution">
    <text evidence="1">The sequence shown here is derived from an EMBL/GenBank/DDBJ whole genome shotgun (WGS) entry which is preliminary data.</text>
</comment>
<sequence length="122" mass="13019">MSDLATLSNEELAQRIFDTLTDTEAAALGSACMIASALGQDRPDVKTARACCELVGEKPDRLMAFLGYVPLTGHPNGWVNVEKGSNGPGLVGSEQTLGLFVFRQLGGVLRANLRTKQPSKEQ</sequence>
<name>A0A0F9V0I1_9ZZZZ</name>
<reference evidence="1" key="1">
    <citation type="journal article" date="2015" name="Nature">
        <title>Complex archaea that bridge the gap between prokaryotes and eukaryotes.</title>
        <authorList>
            <person name="Spang A."/>
            <person name="Saw J.H."/>
            <person name="Jorgensen S.L."/>
            <person name="Zaremba-Niedzwiedzka K."/>
            <person name="Martijn J."/>
            <person name="Lind A.E."/>
            <person name="van Eijk R."/>
            <person name="Schleper C."/>
            <person name="Guy L."/>
            <person name="Ettema T.J."/>
        </authorList>
    </citation>
    <scope>NUCLEOTIDE SEQUENCE</scope>
</reference>
<accession>A0A0F9V0I1</accession>
<dbReference type="AlphaFoldDB" id="A0A0F9V0I1"/>
<evidence type="ECO:0000313" key="1">
    <source>
        <dbReference type="EMBL" id="KKN97489.1"/>
    </source>
</evidence>
<proteinExistence type="predicted"/>